<dbReference type="GO" id="GO:0006364">
    <property type="term" value="P:rRNA processing"/>
    <property type="evidence" value="ECO:0007669"/>
    <property type="project" value="UniProtKB-KW"/>
</dbReference>
<dbReference type="Pfam" id="PF04410">
    <property type="entry name" value="Gar1"/>
    <property type="match status" value="1"/>
</dbReference>
<evidence type="ECO:0000256" key="5">
    <source>
        <dbReference type="ARBA" id="ARBA00022884"/>
    </source>
</evidence>
<dbReference type="InterPro" id="IPR038664">
    <property type="entry name" value="Gar1/Naf1_Cbf5-bd_sf"/>
</dbReference>
<name>A0A9W7ZNI3_9FUNG</name>
<comment type="subcellular location">
    <subcellularLocation>
        <location evidence="1">Nucleus</location>
    </subcellularLocation>
</comment>
<dbReference type="PANTHER" id="PTHR31633">
    <property type="entry name" value="H/ACA RIBONUCLEOPROTEIN COMPLEX NON-CORE SUBUNIT NAF1"/>
    <property type="match status" value="1"/>
</dbReference>
<dbReference type="GO" id="GO:0003723">
    <property type="term" value="F:RNA binding"/>
    <property type="evidence" value="ECO:0007669"/>
    <property type="project" value="UniProtKB-KW"/>
</dbReference>
<keyword evidence="5" id="KW-0694">RNA-binding</keyword>
<dbReference type="Gene3D" id="2.40.10.230">
    <property type="entry name" value="Probable tRNA pseudouridine synthase domain"/>
    <property type="match status" value="1"/>
</dbReference>
<evidence type="ECO:0000313" key="8">
    <source>
        <dbReference type="EMBL" id="KAJ1903805.1"/>
    </source>
</evidence>
<feature type="compositionally biased region" description="Acidic residues" evidence="7">
    <location>
        <begin position="118"/>
        <end position="127"/>
    </location>
</feature>
<comment type="caution">
    <text evidence="8">The sequence shown here is derived from an EMBL/GenBank/DDBJ whole genome shotgun (WGS) entry which is preliminary data.</text>
</comment>
<feature type="region of interest" description="Disordered" evidence="7">
    <location>
        <begin position="297"/>
        <end position="323"/>
    </location>
</feature>
<organism evidence="8 9">
    <name type="scientific">Tieghemiomyces parasiticus</name>
    <dbReference type="NCBI Taxonomy" id="78921"/>
    <lineage>
        <taxon>Eukaryota</taxon>
        <taxon>Fungi</taxon>
        <taxon>Fungi incertae sedis</taxon>
        <taxon>Zoopagomycota</taxon>
        <taxon>Kickxellomycotina</taxon>
        <taxon>Dimargaritomycetes</taxon>
        <taxon>Dimargaritales</taxon>
        <taxon>Dimargaritaceae</taxon>
        <taxon>Tieghemiomyces</taxon>
    </lineage>
</organism>
<proteinExistence type="predicted"/>
<dbReference type="InterPro" id="IPR040309">
    <property type="entry name" value="Naf1"/>
</dbReference>
<dbReference type="AlphaFoldDB" id="A0A9W7ZNI3"/>
<dbReference type="PANTHER" id="PTHR31633:SF1">
    <property type="entry name" value="H_ACA RIBONUCLEOPROTEIN COMPLEX NON-CORE SUBUNIT NAF1"/>
    <property type="match status" value="1"/>
</dbReference>
<dbReference type="GO" id="GO:0001522">
    <property type="term" value="P:pseudouridine synthesis"/>
    <property type="evidence" value="ECO:0007669"/>
    <property type="project" value="InterPro"/>
</dbReference>
<keyword evidence="9" id="KW-1185">Reference proteome</keyword>
<keyword evidence="2" id="KW-0690">Ribosome biogenesis</keyword>
<dbReference type="InterPro" id="IPR007504">
    <property type="entry name" value="H/ACA_rnp_Gar1/Naf1"/>
</dbReference>
<gene>
    <name evidence="8" type="ORF">IWQ60_012535</name>
</gene>
<dbReference type="EMBL" id="JANBPT010002081">
    <property type="protein sequence ID" value="KAJ1903805.1"/>
    <property type="molecule type" value="Genomic_DNA"/>
</dbReference>
<accession>A0A9W7ZNI3</accession>
<keyword evidence="4" id="KW-0597">Phosphoprotein</keyword>
<keyword evidence="6" id="KW-0539">Nucleus</keyword>
<feature type="compositionally biased region" description="Pro residues" evidence="7">
    <location>
        <begin position="369"/>
        <end position="378"/>
    </location>
</feature>
<feature type="compositionally biased region" description="Basic and acidic residues" evidence="7">
    <location>
        <begin position="302"/>
        <end position="312"/>
    </location>
</feature>
<evidence type="ECO:0000313" key="9">
    <source>
        <dbReference type="Proteomes" id="UP001150569"/>
    </source>
</evidence>
<evidence type="ECO:0000256" key="2">
    <source>
        <dbReference type="ARBA" id="ARBA00022517"/>
    </source>
</evidence>
<feature type="compositionally biased region" description="Acidic residues" evidence="7">
    <location>
        <begin position="56"/>
        <end position="67"/>
    </location>
</feature>
<dbReference type="Proteomes" id="UP001150569">
    <property type="component" value="Unassembled WGS sequence"/>
</dbReference>
<feature type="compositionally biased region" description="Acidic residues" evidence="7">
    <location>
        <begin position="88"/>
        <end position="109"/>
    </location>
</feature>
<feature type="compositionally biased region" description="Low complexity" evidence="7">
    <location>
        <begin position="21"/>
        <end position="35"/>
    </location>
</feature>
<reference evidence="8" key="1">
    <citation type="submission" date="2022-07" db="EMBL/GenBank/DDBJ databases">
        <title>Phylogenomic reconstructions and comparative analyses of Kickxellomycotina fungi.</title>
        <authorList>
            <person name="Reynolds N.K."/>
            <person name="Stajich J.E."/>
            <person name="Barry K."/>
            <person name="Grigoriev I.V."/>
            <person name="Crous P."/>
            <person name="Smith M.E."/>
        </authorList>
    </citation>
    <scope>NUCLEOTIDE SEQUENCE</scope>
    <source>
        <strain evidence="8">RSA 861</strain>
    </source>
</reference>
<evidence type="ECO:0000256" key="7">
    <source>
        <dbReference type="SAM" id="MobiDB-lite"/>
    </source>
</evidence>
<evidence type="ECO:0000256" key="3">
    <source>
        <dbReference type="ARBA" id="ARBA00022552"/>
    </source>
</evidence>
<dbReference type="GO" id="GO:0005634">
    <property type="term" value="C:nucleus"/>
    <property type="evidence" value="ECO:0007669"/>
    <property type="project" value="UniProtKB-SubCell"/>
</dbReference>
<feature type="region of interest" description="Disordered" evidence="7">
    <location>
        <begin position="369"/>
        <end position="450"/>
    </location>
</feature>
<protein>
    <submittedName>
        <fullName evidence="8">Uncharacterized protein</fullName>
    </submittedName>
</protein>
<evidence type="ECO:0000256" key="6">
    <source>
        <dbReference type="ARBA" id="ARBA00023242"/>
    </source>
</evidence>
<dbReference type="GO" id="GO:0000493">
    <property type="term" value="P:box H/ACA snoRNP assembly"/>
    <property type="evidence" value="ECO:0007669"/>
    <property type="project" value="InterPro"/>
</dbReference>
<feature type="compositionally biased region" description="Pro residues" evidence="7">
    <location>
        <begin position="404"/>
        <end position="427"/>
    </location>
</feature>
<sequence>MDTSTTPHIDAPGAAELQGQAAAVPASTPATADTTLSDGMPPAVVELTLADLVGEASDEDDDTEMSDGPESTTAIPTMPTQKSAGIVVEDEDGRADDEGGDDDDQDDASSEAPTAVVDMDEDADDETGLDKGFMKPEDCRTRNELATVELPEVSLTAIPDNTPMTLLGRITSIVGTAVVLNSDPDVAATFTREGRTLDIGTPLALEDRRVIGGLFESLGNVQRPLFAIRFARPEDITAIPEIILGAAVYYASDQATWTTFEQLRAIKGCDASNLYDEELGGDYLEFSDDEEEMKAKALRKQQAKEKRLREQGLRPPPTKAAATPRVPQVLDPANPFGDAHTLQSAVRLAPRVVSYDDVCFSDGSFGRPAPPPQHPFLPAPVHQAYPQPTAPQPYWQPTTHQPFSAPPAAPQPFAPPPAPQHYWPPRPNTATASPAYPPHHGAPEASLTPSAASANPYLAFLNATKSAPNQPPRPEQ</sequence>
<feature type="compositionally biased region" description="Polar residues" evidence="7">
    <location>
        <begin position="69"/>
        <end position="83"/>
    </location>
</feature>
<feature type="compositionally biased region" description="Low complexity" evidence="7">
    <location>
        <begin position="379"/>
        <end position="403"/>
    </location>
</feature>
<evidence type="ECO:0000256" key="4">
    <source>
        <dbReference type="ARBA" id="ARBA00022553"/>
    </source>
</evidence>
<dbReference type="OrthoDB" id="21550at2759"/>
<evidence type="ECO:0000256" key="1">
    <source>
        <dbReference type="ARBA" id="ARBA00004123"/>
    </source>
</evidence>
<keyword evidence="3" id="KW-0698">rRNA processing</keyword>
<dbReference type="GO" id="GO:0005732">
    <property type="term" value="C:sno(s)RNA-containing ribonucleoprotein complex"/>
    <property type="evidence" value="ECO:0007669"/>
    <property type="project" value="InterPro"/>
</dbReference>
<feature type="region of interest" description="Disordered" evidence="7">
    <location>
        <begin position="18"/>
        <end position="135"/>
    </location>
</feature>